<dbReference type="EMBL" id="MFFU01000055">
    <property type="protein sequence ID" value="OGF15671.1"/>
    <property type="molecule type" value="Genomic_DNA"/>
</dbReference>
<dbReference type="FunFam" id="3.30.160.20:FF:000004">
    <property type="entry name" value="Peptide chain release factor 1"/>
    <property type="match status" value="1"/>
</dbReference>
<evidence type="ECO:0000256" key="1">
    <source>
        <dbReference type="ARBA" id="ARBA00002986"/>
    </source>
</evidence>
<dbReference type="GO" id="GO:0016149">
    <property type="term" value="F:translation release factor activity, codon specific"/>
    <property type="evidence" value="ECO:0007669"/>
    <property type="project" value="InterPro"/>
</dbReference>
<dbReference type="GO" id="GO:0005737">
    <property type="term" value="C:cytoplasm"/>
    <property type="evidence" value="ECO:0007669"/>
    <property type="project" value="UniProtKB-ARBA"/>
</dbReference>
<dbReference type="Proteomes" id="UP000177691">
    <property type="component" value="Unassembled WGS sequence"/>
</dbReference>
<proteinExistence type="inferred from homology"/>
<evidence type="ECO:0000313" key="9">
    <source>
        <dbReference type="Proteomes" id="UP000177691"/>
    </source>
</evidence>
<evidence type="ECO:0000259" key="7">
    <source>
        <dbReference type="SMART" id="SM00937"/>
    </source>
</evidence>
<feature type="domain" description="Peptide chain release factor" evidence="7">
    <location>
        <begin position="60"/>
        <end position="174"/>
    </location>
</feature>
<comment type="similarity">
    <text evidence="2">Belongs to the prokaryotic/mitochondrial release factor family.</text>
</comment>
<comment type="function">
    <text evidence="1">Peptide chain release factor 1 directs the termination of translation in response to the peptide chain termination codons UAG and UAA.</text>
</comment>
<dbReference type="Pfam" id="PF00472">
    <property type="entry name" value="RF-1"/>
    <property type="match status" value="1"/>
</dbReference>
<keyword evidence="4" id="KW-0648">Protein biosynthesis</keyword>
<dbReference type="Gene3D" id="3.30.70.1660">
    <property type="match status" value="1"/>
</dbReference>
<dbReference type="InterPro" id="IPR050057">
    <property type="entry name" value="Prokaryotic/Mito_RF"/>
</dbReference>
<dbReference type="FunFam" id="3.30.70.1660:FF:000002">
    <property type="entry name" value="Peptide chain release factor 1"/>
    <property type="match status" value="1"/>
</dbReference>
<dbReference type="Pfam" id="PF03462">
    <property type="entry name" value="PCRF"/>
    <property type="match status" value="1"/>
</dbReference>
<comment type="caution">
    <text evidence="8">The sequence shown here is derived from an EMBL/GenBank/DDBJ whole genome shotgun (WGS) entry which is preliminary data.</text>
</comment>
<evidence type="ECO:0000256" key="2">
    <source>
        <dbReference type="ARBA" id="ARBA00010835"/>
    </source>
</evidence>
<protein>
    <recommendedName>
        <fullName evidence="5">Peptide chain release factor 1</fullName>
    </recommendedName>
</protein>
<evidence type="ECO:0000256" key="5">
    <source>
        <dbReference type="NCBIfam" id="TIGR00019"/>
    </source>
</evidence>
<keyword evidence="3" id="KW-0488">Methylation</keyword>
<dbReference type="InterPro" id="IPR045853">
    <property type="entry name" value="Pep_chain_release_fac_I_sf"/>
</dbReference>
<dbReference type="NCBIfam" id="NF001859">
    <property type="entry name" value="PRK00591.1"/>
    <property type="match status" value="1"/>
</dbReference>
<feature type="compositionally biased region" description="Basic and acidic residues" evidence="6">
    <location>
        <begin position="279"/>
        <end position="303"/>
    </location>
</feature>
<evidence type="ECO:0000313" key="8">
    <source>
        <dbReference type="EMBL" id="OGF15671.1"/>
    </source>
</evidence>
<accession>A0A1F5RNR3</accession>
<gene>
    <name evidence="8" type="ORF">A3D54_00760</name>
</gene>
<dbReference type="SUPFAM" id="SSF75620">
    <property type="entry name" value="Release factor"/>
    <property type="match status" value="1"/>
</dbReference>
<name>A0A1F5RNR3_9BACT</name>
<dbReference type="PANTHER" id="PTHR43804">
    <property type="entry name" value="LD18447P"/>
    <property type="match status" value="1"/>
</dbReference>
<evidence type="ECO:0000256" key="6">
    <source>
        <dbReference type="SAM" id="MobiDB-lite"/>
    </source>
</evidence>
<sequence length="344" mass="38578">MYADIKEKLKQLAADLNEPANFSDVQKMARLNKEYSDTKYLVDLIVKLEKLSADIAGNKEIIKKEGDAELKALAEEELLSLQQRQVELTNHLEEELHPKNPLDKKNAIVEIRAGAGGDESTLFVSNLYGMYLKYAEKQGWKMAIFDSNRIGIGGFKEIIFEVIGAGAYGALKYEAGTHRVQRVPETEKSGRIHTSTATVAVFPEAEEVEVQIKDEDLKIDTYAASGPGGQKVNTTNSAVRITHLPTGTVVSCQDQKSQQQNKVKAMKVLRSRILAHLEEERQKKESAERKQQIGSGDRSEKIRTYNFPQDRITDHRIKKSWHNITTILNGGLGSMIEELRQALN</sequence>
<dbReference type="Gene3D" id="6.10.140.1950">
    <property type="match status" value="1"/>
</dbReference>
<organism evidence="8 9">
    <name type="scientific">Candidatus Falkowbacteria bacterium RIFCSPHIGHO2_02_FULL_45_15</name>
    <dbReference type="NCBI Taxonomy" id="1797987"/>
    <lineage>
        <taxon>Bacteria</taxon>
        <taxon>Candidatus Falkowiibacteriota</taxon>
    </lineage>
</organism>
<dbReference type="NCBIfam" id="TIGR00019">
    <property type="entry name" value="prfA"/>
    <property type="match status" value="1"/>
</dbReference>
<dbReference type="Gene3D" id="3.30.160.20">
    <property type="match status" value="1"/>
</dbReference>
<feature type="region of interest" description="Disordered" evidence="6">
    <location>
        <begin position="279"/>
        <end position="304"/>
    </location>
</feature>
<dbReference type="PANTHER" id="PTHR43804:SF7">
    <property type="entry name" value="LD18447P"/>
    <property type="match status" value="1"/>
</dbReference>
<dbReference type="AlphaFoldDB" id="A0A1F5RNR3"/>
<reference evidence="8 9" key="1">
    <citation type="journal article" date="2016" name="Nat. Commun.">
        <title>Thousands of microbial genomes shed light on interconnected biogeochemical processes in an aquifer system.</title>
        <authorList>
            <person name="Anantharaman K."/>
            <person name="Brown C.T."/>
            <person name="Hug L.A."/>
            <person name="Sharon I."/>
            <person name="Castelle C.J."/>
            <person name="Probst A.J."/>
            <person name="Thomas B.C."/>
            <person name="Singh A."/>
            <person name="Wilkins M.J."/>
            <person name="Karaoz U."/>
            <person name="Brodie E.L."/>
            <person name="Williams K.H."/>
            <person name="Hubbard S.S."/>
            <person name="Banfield J.F."/>
        </authorList>
    </citation>
    <scope>NUCLEOTIDE SEQUENCE [LARGE SCALE GENOMIC DNA]</scope>
</reference>
<evidence type="ECO:0000256" key="3">
    <source>
        <dbReference type="ARBA" id="ARBA00022481"/>
    </source>
</evidence>
<dbReference type="InterPro" id="IPR005139">
    <property type="entry name" value="PCRF"/>
</dbReference>
<dbReference type="InterPro" id="IPR004373">
    <property type="entry name" value="RF-1"/>
</dbReference>
<evidence type="ECO:0000256" key="4">
    <source>
        <dbReference type="ARBA" id="ARBA00022917"/>
    </source>
</evidence>
<dbReference type="SMART" id="SM00937">
    <property type="entry name" value="PCRF"/>
    <property type="match status" value="1"/>
</dbReference>
<dbReference type="InterPro" id="IPR000352">
    <property type="entry name" value="Pep_chain_release_fac_I"/>
</dbReference>